<dbReference type="EMBL" id="JAVRBK010000002">
    <property type="protein sequence ID" value="KAK5647350.1"/>
    <property type="molecule type" value="Genomic_DNA"/>
</dbReference>
<dbReference type="Gene3D" id="2.60.40.10">
    <property type="entry name" value="Immunoglobulins"/>
    <property type="match status" value="1"/>
</dbReference>
<feature type="domain" description="Cep192-like" evidence="4">
    <location>
        <begin position="738"/>
        <end position="830"/>
    </location>
</feature>
<feature type="domain" description="Cep192/Spd-2-like" evidence="2">
    <location>
        <begin position="403"/>
        <end position="518"/>
    </location>
</feature>
<dbReference type="GO" id="GO:0090222">
    <property type="term" value="P:centrosome-templated microtubule nucleation"/>
    <property type="evidence" value="ECO:0007669"/>
    <property type="project" value="InterPro"/>
</dbReference>
<dbReference type="GO" id="GO:0000242">
    <property type="term" value="C:pericentriolar material"/>
    <property type="evidence" value="ECO:0007669"/>
    <property type="project" value="TreeGrafter"/>
</dbReference>
<feature type="domain" description="Cep192-like" evidence="3">
    <location>
        <begin position="526"/>
        <end position="670"/>
    </location>
</feature>
<dbReference type="Pfam" id="PF22073">
    <property type="entry name" value="Cep192_D4"/>
    <property type="match status" value="1"/>
</dbReference>
<protein>
    <submittedName>
        <fullName evidence="5">Uncharacterized protein</fullName>
    </submittedName>
</protein>
<dbReference type="GO" id="GO:0019901">
    <property type="term" value="F:protein kinase binding"/>
    <property type="evidence" value="ECO:0007669"/>
    <property type="project" value="TreeGrafter"/>
</dbReference>
<evidence type="ECO:0000256" key="1">
    <source>
        <dbReference type="SAM" id="MobiDB-lite"/>
    </source>
</evidence>
<feature type="compositionally biased region" description="Basic and acidic residues" evidence="1">
    <location>
        <begin position="335"/>
        <end position="347"/>
    </location>
</feature>
<dbReference type="PANTHER" id="PTHR16029">
    <property type="entry name" value="CENTROSOMAL PROTEIN OF 192 KDA"/>
    <property type="match status" value="1"/>
</dbReference>
<dbReference type="GO" id="GO:0071539">
    <property type="term" value="P:protein localization to centrosome"/>
    <property type="evidence" value="ECO:0007669"/>
    <property type="project" value="InterPro"/>
</dbReference>
<dbReference type="Proteomes" id="UP001329430">
    <property type="component" value="Chromosome 2"/>
</dbReference>
<dbReference type="GO" id="GO:0051298">
    <property type="term" value="P:centrosome duplication"/>
    <property type="evidence" value="ECO:0007669"/>
    <property type="project" value="InterPro"/>
</dbReference>
<dbReference type="InterPro" id="IPR054090">
    <property type="entry name" value="Cep192_Spd-2-like_dom"/>
</dbReference>
<accession>A0AAN7VEY4</accession>
<dbReference type="PANTHER" id="PTHR16029:SF11">
    <property type="entry name" value="CENTROSOMAL PROTEIN OF 192 KDA"/>
    <property type="match status" value="1"/>
</dbReference>
<evidence type="ECO:0000259" key="2">
    <source>
        <dbReference type="Pfam" id="PF22073"/>
    </source>
</evidence>
<sequence>MSKNLYNFTDETLLTTPKPRASSTIQKEQFVKHKAKLQIIPFAFSPDAPDQSRTSTASTASLGILNLDDVKLNSFINDLEVAQIDRKSSLDDSKELRLPSRYFKPSDGFTNSTCDVTSDSTVNESDLINKQKLSFKPDDISTPRSSSTVPDYRTKHSIMRQITSKSIAELSYKIRNSNVSLAEACNQYCRRFSFSNEIEINEESFIPGELAGDKIAEQEMLWRKELSVLGGVNIRGDSILSQCGVQDPLSISDFFHKGSELAELVLKKSPDRKEAPIPLIDKTLEDSSLEIGSDMKSSLGVTELEENFSLQDDTAKLMDLIAKMPERKSSKRSKQAKENLRPEKQEKSYSLGKSENIVKVGEPLKDSQNFSQELTYQDNTNFIHTGSSSVHTASSLESLPGGKLPIETNRIELVWGCVRLGKKKSQNFILRNRAQNKLRLQITSSNSCFRILSDNSDMDSISDLSVFMHPSESRSFKVVFMPTSIGATVGELRFSPTSTKLQMQYQKKQVLHLYGYGGYASVEIQDVSKDTNMKMWLSLGKLDNISQLHKKFNIRNVGNVSAFAFLKFTSKALYQSSKLAIYPTEIVVHPKESAVVNLTYSPTKEDVKHLFALTNHQVKEIGSIQVVTGAEVLRGRIRRLCKKLKMETGKVENPLIEQLSKKFPNEKMPNDLNYFKETVGCVKELMQTFDLNEITVTLERDTDRTLVGQIGGMDESSMFHSLCERMNTEIDGKLLTSSCVVEPCSIILTPPTKMTDTVLVISNSNKCLQFQTTIEPPGMLDVFPVEGILSARETVLIKISCDLKKLHQKYFKLSVYVDDDVSEVDIKVIILKLD</sequence>
<dbReference type="GO" id="GO:0090307">
    <property type="term" value="P:mitotic spindle assembly"/>
    <property type="evidence" value="ECO:0007669"/>
    <property type="project" value="TreeGrafter"/>
</dbReference>
<reference evidence="5 6" key="1">
    <citation type="journal article" date="2024" name="Insects">
        <title>An Improved Chromosome-Level Genome Assembly of the Firefly Pyrocoelia pectoralis.</title>
        <authorList>
            <person name="Fu X."/>
            <person name="Meyer-Rochow V.B."/>
            <person name="Ballantyne L."/>
            <person name="Zhu X."/>
        </authorList>
    </citation>
    <scope>NUCLEOTIDE SEQUENCE [LARGE SCALE GENOMIC DNA]</scope>
    <source>
        <strain evidence="5">XCY_ONT2</strain>
    </source>
</reference>
<evidence type="ECO:0000259" key="3">
    <source>
        <dbReference type="Pfam" id="PF22074"/>
    </source>
</evidence>
<name>A0AAN7VEY4_9COLE</name>
<feature type="region of interest" description="Disordered" evidence="1">
    <location>
        <begin position="324"/>
        <end position="352"/>
    </location>
</feature>
<dbReference type="GO" id="GO:0005814">
    <property type="term" value="C:centriole"/>
    <property type="evidence" value="ECO:0007669"/>
    <property type="project" value="TreeGrafter"/>
</dbReference>
<proteinExistence type="predicted"/>
<keyword evidence="6" id="KW-1185">Reference proteome</keyword>
<gene>
    <name evidence="5" type="ORF">RI129_002242</name>
</gene>
<organism evidence="5 6">
    <name type="scientific">Pyrocoelia pectoralis</name>
    <dbReference type="NCBI Taxonomy" id="417401"/>
    <lineage>
        <taxon>Eukaryota</taxon>
        <taxon>Metazoa</taxon>
        <taxon>Ecdysozoa</taxon>
        <taxon>Arthropoda</taxon>
        <taxon>Hexapoda</taxon>
        <taxon>Insecta</taxon>
        <taxon>Pterygota</taxon>
        <taxon>Neoptera</taxon>
        <taxon>Endopterygota</taxon>
        <taxon>Coleoptera</taxon>
        <taxon>Polyphaga</taxon>
        <taxon>Elateriformia</taxon>
        <taxon>Elateroidea</taxon>
        <taxon>Lampyridae</taxon>
        <taxon>Lampyrinae</taxon>
        <taxon>Pyrocoelia</taxon>
    </lineage>
</organism>
<dbReference type="InterPro" id="IPR054092">
    <property type="entry name" value="Cep192-like_D6"/>
</dbReference>
<dbReference type="GO" id="GO:0005737">
    <property type="term" value="C:cytoplasm"/>
    <property type="evidence" value="ECO:0007669"/>
    <property type="project" value="TreeGrafter"/>
</dbReference>
<dbReference type="InterPro" id="IPR013783">
    <property type="entry name" value="Ig-like_fold"/>
</dbReference>
<dbReference type="Pfam" id="PF22076">
    <property type="entry name" value="Cep192_D6"/>
    <property type="match status" value="1"/>
</dbReference>
<dbReference type="InterPro" id="IPR039103">
    <property type="entry name" value="Spd-2/CEP192"/>
</dbReference>
<dbReference type="Pfam" id="PF22074">
    <property type="entry name" value="Cep192_D5"/>
    <property type="match status" value="1"/>
</dbReference>
<evidence type="ECO:0000313" key="5">
    <source>
        <dbReference type="EMBL" id="KAK5647350.1"/>
    </source>
</evidence>
<dbReference type="AlphaFoldDB" id="A0AAN7VEY4"/>
<dbReference type="InterPro" id="IPR054091">
    <property type="entry name" value="Cep192-like_D5"/>
</dbReference>
<evidence type="ECO:0000313" key="6">
    <source>
        <dbReference type="Proteomes" id="UP001329430"/>
    </source>
</evidence>
<evidence type="ECO:0000259" key="4">
    <source>
        <dbReference type="Pfam" id="PF22076"/>
    </source>
</evidence>
<comment type="caution">
    <text evidence="5">The sequence shown here is derived from an EMBL/GenBank/DDBJ whole genome shotgun (WGS) entry which is preliminary data.</text>
</comment>